<feature type="repeat" description="ANK" evidence="6">
    <location>
        <begin position="914"/>
        <end position="946"/>
    </location>
</feature>
<dbReference type="Pfam" id="PF00023">
    <property type="entry name" value="Ank"/>
    <property type="match status" value="1"/>
</dbReference>
<reference evidence="9" key="2">
    <citation type="journal article" date="2010" name="Nature">
        <title>Comparative genomics reveals mobile pathogenicity chromosomes in Fusarium.</title>
        <authorList>
            <person name="Ma L.J."/>
            <person name="van der Does H.C."/>
            <person name="Borkovich K.A."/>
            <person name="Coleman J.J."/>
            <person name="Daboussi M.J."/>
            <person name="Di Pietro A."/>
            <person name="Dufresne M."/>
            <person name="Freitag M."/>
            <person name="Grabherr M."/>
            <person name="Henrissat B."/>
            <person name="Houterman P.M."/>
            <person name="Kang S."/>
            <person name="Shim W.B."/>
            <person name="Woloshuk C."/>
            <person name="Xie X."/>
            <person name="Xu J.R."/>
            <person name="Antoniw J."/>
            <person name="Baker S.E."/>
            <person name="Bluhm B.H."/>
            <person name="Breakspear A."/>
            <person name="Brown D.W."/>
            <person name="Butchko R.A."/>
            <person name="Chapman S."/>
            <person name="Coulson R."/>
            <person name="Coutinho P.M."/>
            <person name="Danchin E.G."/>
            <person name="Diener A."/>
            <person name="Gale L.R."/>
            <person name="Gardiner D.M."/>
            <person name="Goff S."/>
            <person name="Hammond-Kosack K.E."/>
            <person name="Hilburn K."/>
            <person name="Hua-Van A."/>
            <person name="Jonkers W."/>
            <person name="Kazan K."/>
            <person name="Kodira C.D."/>
            <person name="Koehrsen M."/>
            <person name="Kumar L."/>
            <person name="Lee Y.H."/>
            <person name="Li L."/>
            <person name="Manners J.M."/>
            <person name="Miranda-Saavedra D."/>
            <person name="Mukherjee M."/>
            <person name="Park G."/>
            <person name="Park J."/>
            <person name="Park S.Y."/>
            <person name="Proctor R.H."/>
            <person name="Regev A."/>
            <person name="Ruiz-Roldan M.C."/>
            <person name="Sain D."/>
            <person name="Sakthikumar S."/>
            <person name="Sykes S."/>
            <person name="Schwartz D.C."/>
            <person name="Turgeon B.G."/>
            <person name="Wapinski I."/>
            <person name="Yoder O."/>
            <person name="Young S."/>
            <person name="Zeng Q."/>
            <person name="Zhou S."/>
            <person name="Galagan J."/>
            <person name="Cuomo C.A."/>
            <person name="Kistler H.C."/>
            <person name="Rep M."/>
        </authorList>
    </citation>
    <scope>NUCLEOTIDE SEQUENCE [LARGE SCALE GENOMIC DNA]</scope>
    <source>
        <strain evidence="9">4287</strain>
    </source>
</reference>
<dbReference type="InterPro" id="IPR011990">
    <property type="entry name" value="TPR-like_helical_dom_sf"/>
</dbReference>
<evidence type="ECO:0000256" key="7">
    <source>
        <dbReference type="PROSITE-ProRule" id="PRU01161"/>
    </source>
</evidence>
<evidence type="ECO:0000256" key="5">
    <source>
        <dbReference type="ARBA" id="ARBA00023422"/>
    </source>
</evidence>
<feature type="repeat" description="ANK" evidence="6">
    <location>
        <begin position="980"/>
        <end position="1012"/>
    </location>
</feature>
<comment type="catalytic activity">
    <reaction evidence="5">
        <text>a 1,2-diacyl-sn-glycero-3-phosphocholine + H2O = a 1-acyl-sn-glycero-3-phosphocholine + a fatty acid + H(+)</text>
        <dbReference type="Rhea" id="RHEA:15801"/>
        <dbReference type="ChEBI" id="CHEBI:15377"/>
        <dbReference type="ChEBI" id="CHEBI:15378"/>
        <dbReference type="ChEBI" id="CHEBI:28868"/>
        <dbReference type="ChEBI" id="CHEBI:57643"/>
        <dbReference type="ChEBI" id="CHEBI:58168"/>
        <dbReference type="EC" id="3.1.1.4"/>
    </reaction>
    <physiologicalReaction direction="left-to-right" evidence="5">
        <dbReference type="Rhea" id="RHEA:15802"/>
    </physiologicalReaction>
</comment>
<dbReference type="SUPFAM" id="SSF52540">
    <property type="entry name" value="P-loop containing nucleoside triphosphate hydrolases"/>
    <property type="match status" value="1"/>
</dbReference>
<dbReference type="VEuPathDB" id="FungiDB:FOXG_19576"/>
<dbReference type="Gene3D" id="1.25.40.10">
    <property type="entry name" value="Tetratricopeptide repeat domain"/>
    <property type="match status" value="1"/>
</dbReference>
<dbReference type="EMBL" id="DS231704">
    <property type="protein sequence ID" value="KNB06132.1"/>
    <property type="molecule type" value="Genomic_DNA"/>
</dbReference>
<keyword evidence="3 6" id="KW-0040">ANK repeat</keyword>
<feature type="domain" description="PNPLA" evidence="8">
    <location>
        <begin position="1"/>
        <end position="155"/>
    </location>
</feature>
<dbReference type="Gene3D" id="1.25.40.20">
    <property type="entry name" value="Ankyrin repeat-containing domain"/>
    <property type="match status" value="2"/>
</dbReference>
<dbReference type="GO" id="GO:0046486">
    <property type="term" value="P:glycerolipid metabolic process"/>
    <property type="evidence" value="ECO:0007669"/>
    <property type="project" value="UniProtKB-ARBA"/>
</dbReference>
<evidence type="ECO:0000313" key="10">
    <source>
        <dbReference type="Proteomes" id="UP000009097"/>
    </source>
</evidence>
<dbReference type="Gene3D" id="3.40.1090.10">
    <property type="entry name" value="Cytosolic phospholipase A2 catalytic domain"/>
    <property type="match status" value="1"/>
</dbReference>
<proteinExistence type="predicted"/>
<dbReference type="InterPro" id="IPR002110">
    <property type="entry name" value="Ankyrin_rpt"/>
</dbReference>
<comment type="caution">
    <text evidence="7">Lacks conserved residue(s) required for the propagation of feature annotation.</text>
</comment>
<dbReference type="KEGG" id="fox:FOXG_19576"/>
<dbReference type="AlphaFoldDB" id="A0A0J9WMU3"/>
<dbReference type="Pfam" id="PF01734">
    <property type="entry name" value="Patatin"/>
    <property type="match status" value="1"/>
</dbReference>
<feature type="repeat" description="ANK" evidence="6">
    <location>
        <begin position="947"/>
        <end position="979"/>
    </location>
</feature>
<evidence type="ECO:0000256" key="2">
    <source>
        <dbReference type="ARBA" id="ARBA00022737"/>
    </source>
</evidence>
<organism evidence="9 10">
    <name type="scientific">Fusarium oxysporum f. sp. lycopersici (strain 4287 / CBS 123668 / FGSC 9935 / NRRL 34936)</name>
    <name type="common">Fusarium vascular wilt of tomato</name>
    <dbReference type="NCBI Taxonomy" id="426428"/>
    <lineage>
        <taxon>Eukaryota</taxon>
        <taxon>Fungi</taxon>
        <taxon>Dikarya</taxon>
        <taxon>Ascomycota</taxon>
        <taxon>Pezizomycotina</taxon>
        <taxon>Sordariomycetes</taxon>
        <taxon>Hypocreomycetidae</taxon>
        <taxon>Hypocreales</taxon>
        <taxon>Nectriaceae</taxon>
        <taxon>Fusarium</taxon>
        <taxon>Fusarium oxysporum species complex</taxon>
    </lineage>
</organism>
<accession>A0A0J9WMU3</accession>
<dbReference type="GO" id="GO:0004623">
    <property type="term" value="F:phospholipase A2 activity"/>
    <property type="evidence" value="ECO:0007669"/>
    <property type="project" value="UniProtKB-EC"/>
</dbReference>
<dbReference type="InterPro" id="IPR016035">
    <property type="entry name" value="Acyl_Trfase/lysoPLipase"/>
</dbReference>
<dbReference type="InterPro" id="IPR027417">
    <property type="entry name" value="P-loop_NTPase"/>
</dbReference>
<dbReference type="GO" id="GO:0043531">
    <property type="term" value="F:ADP binding"/>
    <property type="evidence" value="ECO:0007669"/>
    <property type="project" value="InterPro"/>
</dbReference>
<dbReference type="SUPFAM" id="SSF52151">
    <property type="entry name" value="FabD/lysophospholipase-like"/>
    <property type="match status" value="1"/>
</dbReference>
<dbReference type="PRINTS" id="PR01415">
    <property type="entry name" value="ANKYRIN"/>
</dbReference>
<dbReference type="SMART" id="SM00248">
    <property type="entry name" value="ANK"/>
    <property type="match status" value="6"/>
</dbReference>
<dbReference type="PROSITE" id="PS51635">
    <property type="entry name" value="PNPLA"/>
    <property type="match status" value="1"/>
</dbReference>
<dbReference type="PANTHER" id="PTHR24171:SF9">
    <property type="entry name" value="ANKYRIN REPEAT DOMAIN-CONTAINING PROTEIN 39"/>
    <property type="match status" value="1"/>
</dbReference>
<feature type="repeat" description="ANK" evidence="6">
    <location>
        <begin position="1013"/>
        <end position="1045"/>
    </location>
</feature>
<evidence type="ECO:0000259" key="8">
    <source>
        <dbReference type="PROSITE" id="PS51635"/>
    </source>
</evidence>
<dbReference type="PROSITE" id="PS50297">
    <property type="entry name" value="ANK_REP_REGION"/>
    <property type="match status" value="4"/>
</dbReference>
<dbReference type="Pfam" id="PF12796">
    <property type="entry name" value="Ank_2"/>
    <property type="match status" value="2"/>
</dbReference>
<sequence length="1091" mass="122998">MLGRLHMSLKECEEAYLKLGEEIFAPKRARWDGRRLIDFIQANEKFDSSILERSIKAIIRKKTGDENSPLKPSETPAEGDCKVFVCSVLERNSEPVFLRSYESSSLADPLSDDFDLWQALRATSAASTFFYAYQRGAKKFVDGGFTYNNPVQRVMIEAADLWGTDRPALLISIGTGERLGESLGGNLREVAKGMIKMLTQTERTADDFFSSQHDMVDRGMYFRFNVPGLATIGMEEYKEVDAIDSHTISYLTRGTTGKELSAVVRKIRNIQTVPSKRIGFRRRPQGTNFFGRSCEVENLHRFLNPGGTTREGVVIWGLSGYGKTQLAIHYIDNYWPSHMPVIWIDASSRESIEGVFDDVATELQTPDARCKASIHDVMRWLCRDTNKSWLLVFDSVDINEDLDIRKYFPNCEHGSIIITTTRSDIHSPLKFHGIELEGVDDLAGSQILLGYLARVLPDEFRNQSTKEQAEITTMAISRKLRGIPLAIEQAGAFLSLGTVGIRYYLEHFEQKYREDTYNTLPLQYGYSYEKRRTIYAALDMVHEVLRTQNPDSVKLLNVSVFLGPGEIEFSTLADAPLPEEYYGFESNRASSSRDAERLPNTPSWLIRLRNQARYFGTAIQKLEQVSLMKINRQGSQIMSYVVHEMETVEIPDGKYASLWGSVASGFGKFCRIQGQLVRAKELLTTALEYRTYSGKPVEHEHLTELEELAAVDWRLGNLVEAIDRYESLLDDCNCLLGNEDAMTLRVANALRNVRERQDSWRRYQENAYSGASGPKRDYGIANEPPQYQDMDNEEWELVASYEEARQLLNKNDTETLQRAQELAAYYRKCARPDKECPVREYIWQYYSTVPGHVRVESLRNLCNCYRESGKFTAIRSLLLGTEECSVFSAAIEGNIDLCELLAKQTFNVDRKDHYDCSSMHWAVEGGHLPMLEWLLGKGADVNSRDGTRATVLHWAASNGDTRASQLLLEGGADIEARDNDGRTALHWAAASGHKDVVSVLLERGADIEAKDNGGRTALHWAAASGRKDVVSVLLEGGADIEAKDNGGWTAQRWATSAGHKAVAEQLTLTKDKRFIPLWCCCISSGYNSPQG</sequence>
<keyword evidence="4" id="KW-0443">Lipid metabolism</keyword>
<evidence type="ECO:0000256" key="3">
    <source>
        <dbReference type="ARBA" id="ARBA00023043"/>
    </source>
</evidence>
<keyword evidence="2" id="KW-0677">Repeat</keyword>
<dbReference type="PROSITE" id="PS50088">
    <property type="entry name" value="ANK_REPEAT"/>
    <property type="match status" value="4"/>
</dbReference>
<dbReference type="Pfam" id="PF00931">
    <property type="entry name" value="NB-ARC"/>
    <property type="match status" value="1"/>
</dbReference>
<name>A0A0J9WMU3_FUSO4</name>
<dbReference type="EC" id="3.1.1.4" evidence="1"/>
<dbReference type="GeneID" id="28960282"/>
<dbReference type="InterPro" id="IPR002641">
    <property type="entry name" value="PNPLA_dom"/>
</dbReference>
<dbReference type="SUPFAM" id="SSF48403">
    <property type="entry name" value="Ankyrin repeat"/>
    <property type="match status" value="1"/>
</dbReference>
<dbReference type="Gene3D" id="3.40.50.300">
    <property type="entry name" value="P-loop containing nucleotide triphosphate hydrolases"/>
    <property type="match status" value="1"/>
</dbReference>
<dbReference type="Proteomes" id="UP000009097">
    <property type="component" value="Unassembled WGS sequence"/>
</dbReference>
<dbReference type="PANTHER" id="PTHR24171">
    <property type="entry name" value="ANKYRIN REPEAT DOMAIN-CONTAINING PROTEIN 39-RELATED"/>
    <property type="match status" value="1"/>
</dbReference>
<evidence type="ECO:0000256" key="4">
    <source>
        <dbReference type="ARBA" id="ARBA00023098"/>
    </source>
</evidence>
<feature type="short sequence motif" description="DGA/G" evidence="7">
    <location>
        <begin position="142"/>
        <end position="144"/>
    </location>
</feature>
<dbReference type="InterPro" id="IPR036770">
    <property type="entry name" value="Ankyrin_rpt-contain_sf"/>
</dbReference>
<reference evidence="9" key="1">
    <citation type="submission" date="2007-04" db="EMBL/GenBank/DDBJ databases">
        <authorList>
            <consortium name="The Broad Institute Genome Sequencing Platform"/>
            <person name="Birren B."/>
            <person name="Lander E."/>
            <person name="Galagan J."/>
            <person name="Nusbaum C."/>
            <person name="Devon K."/>
            <person name="Ma L.-J."/>
            <person name="Jaffe D."/>
            <person name="Butler J."/>
            <person name="Alvarez P."/>
            <person name="Gnerre S."/>
            <person name="Grabherr M."/>
            <person name="Kleber M."/>
            <person name="Mauceli E."/>
            <person name="Brockman W."/>
            <person name="MacCallum I.A."/>
            <person name="Young S."/>
            <person name="LaButti K."/>
            <person name="DeCaprio D."/>
            <person name="Crawford M."/>
            <person name="Koehrsen M."/>
            <person name="Engels R."/>
            <person name="Montgomery P."/>
            <person name="Pearson M."/>
            <person name="Howarth C."/>
            <person name="Larson L."/>
            <person name="White J."/>
            <person name="O'Leary S."/>
            <person name="Kodira C."/>
            <person name="Zeng Q."/>
            <person name="Yandava C."/>
            <person name="Alvarado L."/>
            <person name="Kistler C."/>
            <person name="Shim W.-B."/>
            <person name="Kang S."/>
            <person name="Woloshuk C."/>
        </authorList>
    </citation>
    <scope>NUCLEOTIDE SEQUENCE</scope>
    <source>
        <strain evidence="9">4287</strain>
    </source>
</reference>
<evidence type="ECO:0000256" key="1">
    <source>
        <dbReference type="ARBA" id="ARBA00013278"/>
    </source>
</evidence>
<protein>
    <recommendedName>
        <fullName evidence="1">phospholipase A2</fullName>
        <ecNumber evidence="1">3.1.1.4</ecNumber>
    </recommendedName>
</protein>
<evidence type="ECO:0000256" key="6">
    <source>
        <dbReference type="PROSITE-ProRule" id="PRU00023"/>
    </source>
</evidence>
<evidence type="ECO:0000313" key="9">
    <source>
        <dbReference type="EMBL" id="KNB06132.1"/>
    </source>
</evidence>
<dbReference type="RefSeq" id="XP_018244177.1">
    <property type="nucleotide sequence ID" value="XM_018399820.1"/>
</dbReference>
<gene>
    <name evidence="9" type="ORF">FOXG_19576</name>
</gene>
<dbReference type="InterPro" id="IPR002182">
    <property type="entry name" value="NB-ARC"/>
</dbReference>
<dbReference type="PRINTS" id="PR00364">
    <property type="entry name" value="DISEASERSIST"/>
</dbReference>